<keyword evidence="12 18" id="KW-0472">Membrane</keyword>
<dbReference type="Pfam" id="PF13895">
    <property type="entry name" value="Ig_2"/>
    <property type="match status" value="3"/>
</dbReference>
<evidence type="ECO:0000256" key="16">
    <source>
        <dbReference type="ARBA" id="ARBA00049765"/>
    </source>
</evidence>
<dbReference type="GO" id="GO:0006955">
    <property type="term" value="P:immune response"/>
    <property type="evidence" value="ECO:0007669"/>
    <property type="project" value="TreeGrafter"/>
</dbReference>
<accession>A0A7K6BJ35</accession>
<dbReference type="GO" id="GO:0004888">
    <property type="term" value="F:transmembrane signaling receptor activity"/>
    <property type="evidence" value="ECO:0007669"/>
    <property type="project" value="TreeGrafter"/>
</dbReference>
<dbReference type="GO" id="GO:0009897">
    <property type="term" value="C:external side of plasma membrane"/>
    <property type="evidence" value="ECO:0007669"/>
    <property type="project" value="TreeGrafter"/>
</dbReference>
<feature type="domain" description="Ig-like" evidence="19">
    <location>
        <begin position="205"/>
        <end position="287"/>
    </location>
</feature>
<dbReference type="EMBL" id="VZRI01014403">
    <property type="protein sequence ID" value="NWV02015.1"/>
    <property type="molecule type" value="Genomic_DNA"/>
</dbReference>
<evidence type="ECO:0000256" key="14">
    <source>
        <dbReference type="ARBA" id="ARBA00023180"/>
    </source>
</evidence>
<keyword evidence="4" id="KW-1003">Cell membrane</keyword>
<dbReference type="SUPFAM" id="SSF48726">
    <property type="entry name" value="Immunoglobulin"/>
    <property type="match status" value="5"/>
</dbReference>
<feature type="domain" description="Ig-like" evidence="19">
    <location>
        <begin position="472"/>
        <end position="564"/>
    </location>
</feature>
<evidence type="ECO:0000256" key="8">
    <source>
        <dbReference type="ARBA" id="ARBA00022737"/>
    </source>
</evidence>
<dbReference type="OrthoDB" id="9950534at2759"/>
<dbReference type="PANTHER" id="PTHR11481">
    <property type="entry name" value="IMMUNOGLOBULIN FC RECEPTOR"/>
    <property type="match status" value="1"/>
</dbReference>
<feature type="non-terminal residue" evidence="20">
    <location>
        <position position="1"/>
    </location>
</feature>
<keyword evidence="10" id="KW-0965">Cell junction</keyword>
<evidence type="ECO:0000256" key="5">
    <source>
        <dbReference type="ARBA" id="ARBA00022553"/>
    </source>
</evidence>
<dbReference type="SMART" id="SM00409">
    <property type="entry name" value="IG"/>
    <property type="match status" value="6"/>
</dbReference>
<dbReference type="InterPro" id="IPR036179">
    <property type="entry name" value="Ig-like_dom_sf"/>
</dbReference>
<proteinExistence type="predicted"/>
<feature type="region of interest" description="Disordered" evidence="17">
    <location>
        <begin position="638"/>
        <end position="657"/>
    </location>
</feature>
<evidence type="ECO:0000256" key="12">
    <source>
        <dbReference type="ARBA" id="ARBA00023136"/>
    </source>
</evidence>
<dbReference type="GO" id="GO:0098742">
    <property type="term" value="P:cell-cell adhesion via plasma-membrane adhesion molecules"/>
    <property type="evidence" value="ECO:0007669"/>
    <property type="project" value="TreeGrafter"/>
</dbReference>
<dbReference type="InterPro" id="IPR050488">
    <property type="entry name" value="Ig_Fc_receptor"/>
</dbReference>
<keyword evidence="15" id="KW-0393">Immunoglobulin domain</keyword>
<keyword evidence="14" id="KW-0325">Glycoprotein</keyword>
<evidence type="ECO:0000256" key="13">
    <source>
        <dbReference type="ARBA" id="ARBA00023157"/>
    </source>
</evidence>
<dbReference type="InterPro" id="IPR013783">
    <property type="entry name" value="Ig-like_fold"/>
</dbReference>
<evidence type="ECO:0000256" key="15">
    <source>
        <dbReference type="ARBA" id="ARBA00023319"/>
    </source>
</evidence>
<dbReference type="SMART" id="SM00408">
    <property type="entry name" value="IGc2"/>
    <property type="match status" value="2"/>
</dbReference>
<keyword evidence="5" id="KW-0597">Phosphoprotein</keyword>
<evidence type="ECO:0000313" key="20">
    <source>
        <dbReference type="EMBL" id="NWV02015.1"/>
    </source>
</evidence>
<keyword evidence="8" id="KW-0677">Repeat</keyword>
<evidence type="ECO:0000313" key="21">
    <source>
        <dbReference type="Proteomes" id="UP000544127"/>
    </source>
</evidence>
<dbReference type="InterPro" id="IPR003599">
    <property type="entry name" value="Ig_sub"/>
</dbReference>
<keyword evidence="13" id="KW-1015">Disulfide bond</keyword>
<keyword evidence="11 18" id="KW-1133">Transmembrane helix</keyword>
<dbReference type="Gene3D" id="2.60.40.10">
    <property type="entry name" value="Immunoglobulins"/>
    <property type="match status" value="6"/>
</dbReference>
<feature type="compositionally biased region" description="Basic and acidic residues" evidence="17">
    <location>
        <begin position="641"/>
        <end position="655"/>
    </location>
</feature>
<organism evidence="20 21">
    <name type="scientific">Upupa epops</name>
    <name type="common">Eurasian hoopoe</name>
    <dbReference type="NCBI Taxonomy" id="57439"/>
    <lineage>
        <taxon>Eukaryota</taxon>
        <taxon>Metazoa</taxon>
        <taxon>Chordata</taxon>
        <taxon>Craniata</taxon>
        <taxon>Vertebrata</taxon>
        <taxon>Euteleostomi</taxon>
        <taxon>Archelosauria</taxon>
        <taxon>Archosauria</taxon>
        <taxon>Dinosauria</taxon>
        <taxon>Saurischia</taxon>
        <taxon>Theropoda</taxon>
        <taxon>Coelurosauria</taxon>
        <taxon>Aves</taxon>
        <taxon>Neognathae</taxon>
        <taxon>Neoaves</taxon>
        <taxon>Telluraves</taxon>
        <taxon>Coraciimorphae</taxon>
        <taxon>Bucerotiformes</taxon>
        <taxon>Upupidae</taxon>
        <taxon>Upupa</taxon>
    </lineage>
</organism>
<name>A0A7K6BJ35_UPUEP</name>
<evidence type="ECO:0000256" key="11">
    <source>
        <dbReference type="ARBA" id="ARBA00022989"/>
    </source>
</evidence>
<dbReference type="AlphaFoldDB" id="A0A7K6BJ35"/>
<dbReference type="InterPro" id="IPR003598">
    <property type="entry name" value="Ig_sub2"/>
</dbReference>
<evidence type="ECO:0000256" key="3">
    <source>
        <dbReference type="ARBA" id="ARBA00004285"/>
    </source>
</evidence>
<keyword evidence="7" id="KW-0732">Signal</keyword>
<feature type="non-terminal residue" evidence="20">
    <location>
        <position position="704"/>
    </location>
</feature>
<evidence type="ECO:0000256" key="9">
    <source>
        <dbReference type="ARBA" id="ARBA00022889"/>
    </source>
</evidence>
<feature type="transmembrane region" description="Helical" evidence="18">
    <location>
        <begin position="574"/>
        <end position="595"/>
    </location>
</feature>
<dbReference type="PANTHER" id="PTHR11481:SF5">
    <property type="entry name" value="PLATELET ENDOTHELIAL CELL ADHESION MOLECULE"/>
    <property type="match status" value="1"/>
</dbReference>
<evidence type="ECO:0000256" key="18">
    <source>
        <dbReference type="SAM" id="Phobius"/>
    </source>
</evidence>
<evidence type="ECO:0000259" key="19">
    <source>
        <dbReference type="PROSITE" id="PS50835"/>
    </source>
</evidence>
<evidence type="ECO:0000256" key="2">
    <source>
        <dbReference type="ARBA" id="ARBA00004282"/>
    </source>
</evidence>
<evidence type="ECO:0000256" key="17">
    <source>
        <dbReference type="SAM" id="MobiDB-lite"/>
    </source>
</evidence>
<reference evidence="20 21" key="1">
    <citation type="submission" date="2019-09" db="EMBL/GenBank/DDBJ databases">
        <title>Bird 10,000 Genomes (B10K) Project - Family phase.</title>
        <authorList>
            <person name="Zhang G."/>
        </authorList>
    </citation>
    <scope>NUCLEOTIDE SEQUENCE [LARGE SCALE GENOMIC DNA]</scope>
    <source>
        <strain evidence="20">B10K-DU-012-37</strain>
    </source>
</reference>
<keyword evidence="21" id="KW-1185">Reference proteome</keyword>
<dbReference type="GO" id="GO:0070161">
    <property type="term" value="C:anchoring junction"/>
    <property type="evidence" value="ECO:0007669"/>
    <property type="project" value="UniProtKB-SubCell"/>
</dbReference>
<dbReference type="GO" id="GO:0045121">
    <property type="term" value="C:membrane raft"/>
    <property type="evidence" value="ECO:0007669"/>
    <property type="project" value="UniProtKB-SubCell"/>
</dbReference>
<evidence type="ECO:0000256" key="7">
    <source>
        <dbReference type="ARBA" id="ARBA00022729"/>
    </source>
</evidence>
<feature type="domain" description="Ig-like" evidence="19">
    <location>
        <begin position="293"/>
        <end position="374"/>
    </location>
</feature>
<evidence type="ECO:0000256" key="6">
    <source>
        <dbReference type="ARBA" id="ARBA00022692"/>
    </source>
</evidence>
<keyword evidence="9" id="KW-0130">Cell adhesion</keyword>
<evidence type="ECO:0000256" key="4">
    <source>
        <dbReference type="ARBA" id="ARBA00022475"/>
    </source>
</evidence>
<evidence type="ECO:0000256" key="1">
    <source>
        <dbReference type="ARBA" id="ARBA00004251"/>
    </source>
</evidence>
<dbReference type="GO" id="GO:0007166">
    <property type="term" value="P:cell surface receptor signaling pathway"/>
    <property type="evidence" value="ECO:0007669"/>
    <property type="project" value="TreeGrafter"/>
</dbReference>
<comment type="caution">
    <text evidence="20">The sequence shown here is derived from an EMBL/GenBank/DDBJ whole genome shotgun (WGS) entry which is preliminary data.</text>
</comment>
<gene>
    <name evidence="20" type="primary">Pecam1</name>
    <name evidence="20" type="ORF">UPUEPO_R07182</name>
</gene>
<dbReference type="InterPro" id="IPR007110">
    <property type="entry name" value="Ig-like_dom"/>
</dbReference>
<dbReference type="Proteomes" id="UP000544127">
    <property type="component" value="Unassembled WGS sequence"/>
</dbReference>
<keyword evidence="6 18" id="KW-0812">Transmembrane</keyword>
<dbReference type="PROSITE" id="PS50835">
    <property type="entry name" value="IG_LIKE"/>
    <property type="match status" value="4"/>
</dbReference>
<sequence>QVFTFNTVEIKVHPSVEVKNGAPMSIVCHADISKSTNFQLKHNFTILKDGKVVFTTVSDRDKAQYDVSVARSSDTGDYECIVKAGRKTKSSNSLHVWVRGMTKPILTAEKNEVLEGEVVKLRCELPEEEPPLRFFFHKIKTNSAPKEKQTFEVHRNFSVVEFPVEEGDNILQFDCFARRNVKSQFENSEHSNTTLVTVREPFIKPTLTVGPPSNITEGDRIQFECSTVVAKMNDIEIILQKNKTILRSVRDKQLLKYSTVATLEDSGEYLCKVEQGRASKTTKMNVVVSELFPKPILATSMNKLDENKELKLSCDISDFQKANFSILRKNSNGDILLKNSKNLTLRVNVNDTGFYICKAEVKGIVKESKPVRISVYAPVSKPTLSVVSGLPEVVLGKPLWLICRSAMGTPPITFTFYKGNEIKKIVANDTYATFLDENIRLNDKSGYKCEARNNHSSGMKVSNILNITVIVPIKNASLGSIPYGEVEDGSETAFLCSVNEGSWPIHFRFFRKTDHEVLLYEKSENADRIMWRKKAMKRQDTGTYYCMASNRANVDVKSHPITISVILASWQKGVIAAFVLILIAGAAALTLWWFFNKKKKGKGPSVEMSGSPLTTNLTSEKLTRQNNDGDYYSGSGYIEDNENHMKSTDESKGPDLESADVEYTEVEVSTLDPHREIDSVPIHFPAPVQKGTETVYSEIRKANN</sequence>
<protein>
    <recommendedName>
        <fullName evidence="16">Platelet endothelial cell adhesion molecule</fullName>
    </recommendedName>
</protein>
<comment type="subcellular location">
    <subcellularLocation>
        <location evidence="2">Cell junction</location>
    </subcellularLocation>
    <subcellularLocation>
        <location evidence="1">Cell membrane</location>
        <topology evidence="1">Single-pass type I membrane protein</topology>
    </subcellularLocation>
    <subcellularLocation>
        <location evidence="3">Membrane raft</location>
    </subcellularLocation>
</comment>
<feature type="domain" description="Ig-like" evidence="19">
    <location>
        <begin position="382"/>
        <end position="466"/>
    </location>
</feature>
<evidence type="ECO:0000256" key="10">
    <source>
        <dbReference type="ARBA" id="ARBA00022949"/>
    </source>
</evidence>